<dbReference type="Pfam" id="PF00437">
    <property type="entry name" value="T2SSE"/>
    <property type="match status" value="1"/>
</dbReference>
<dbReference type="EMBL" id="SRXU01000001">
    <property type="protein sequence ID" value="TGX46092.1"/>
    <property type="molecule type" value="Genomic_DNA"/>
</dbReference>
<proteinExistence type="inferred from homology"/>
<evidence type="ECO:0000313" key="5">
    <source>
        <dbReference type="EMBL" id="TGX46092.1"/>
    </source>
</evidence>
<dbReference type="InterPro" id="IPR027417">
    <property type="entry name" value="P-loop_NTPase"/>
</dbReference>
<dbReference type="RefSeq" id="WP_135982567.1">
    <property type="nucleotide sequence ID" value="NZ_JAASQM010000001.1"/>
</dbReference>
<dbReference type="AlphaFoldDB" id="A0A4V3QXE7"/>
<comment type="similarity">
    <text evidence="1">Belongs to the GSP E family.</text>
</comment>
<dbReference type="GO" id="GO:0005524">
    <property type="term" value="F:ATP binding"/>
    <property type="evidence" value="ECO:0007669"/>
    <property type="project" value="UniProtKB-KW"/>
</dbReference>
<evidence type="ECO:0000256" key="3">
    <source>
        <dbReference type="ARBA" id="ARBA00022840"/>
    </source>
</evidence>
<evidence type="ECO:0000259" key="4">
    <source>
        <dbReference type="Pfam" id="PF00437"/>
    </source>
</evidence>
<dbReference type="OrthoDB" id="7547521at2"/>
<gene>
    <name evidence="5" type="ORF">E5A74_02695</name>
</gene>
<dbReference type="GO" id="GO:0005886">
    <property type="term" value="C:plasma membrane"/>
    <property type="evidence" value="ECO:0007669"/>
    <property type="project" value="TreeGrafter"/>
</dbReference>
<dbReference type="PANTHER" id="PTHR30258:SF3">
    <property type="entry name" value="SLL1921 PROTEIN"/>
    <property type="match status" value="1"/>
</dbReference>
<name>A0A4V3QXE7_9SPHN</name>
<evidence type="ECO:0000256" key="2">
    <source>
        <dbReference type="ARBA" id="ARBA00022741"/>
    </source>
</evidence>
<dbReference type="PANTHER" id="PTHR30258">
    <property type="entry name" value="TYPE II SECRETION SYSTEM PROTEIN GSPE-RELATED"/>
    <property type="match status" value="1"/>
</dbReference>
<organism evidence="5 6">
    <name type="scientific">Sphingomonas naasensis</name>
    <dbReference type="NCBI Taxonomy" id="1344951"/>
    <lineage>
        <taxon>Bacteria</taxon>
        <taxon>Pseudomonadati</taxon>
        <taxon>Pseudomonadota</taxon>
        <taxon>Alphaproteobacteria</taxon>
        <taxon>Sphingomonadales</taxon>
        <taxon>Sphingomonadaceae</taxon>
        <taxon>Sphingomonas</taxon>
    </lineage>
</organism>
<reference evidence="5 6" key="1">
    <citation type="submission" date="2019-04" db="EMBL/GenBank/DDBJ databases">
        <title>Sphingomonas psychrotolerans sp. nov., isolated from soil in the Tianshan Mountains, Xinjiang, China.</title>
        <authorList>
            <person name="Luo Y."/>
            <person name="Sheng H."/>
        </authorList>
    </citation>
    <scope>NUCLEOTIDE SEQUENCE [LARGE SCALE GENOMIC DNA]</scope>
    <source>
        <strain evidence="5 6">KIS18-15</strain>
    </source>
</reference>
<protein>
    <recommendedName>
        <fullName evidence="4">Bacterial type II secretion system protein E domain-containing protein</fullName>
    </recommendedName>
</protein>
<feature type="domain" description="Bacterial type II secretion system protein E" evidence="4">
    <location>
        <begin position="72"/>
        <end position="223"/>
    </location>
</feature>
<evidence type="ECO:0000313" key="6">
    <source>
        <dbReference type="Proteomes" id="UP000309848"/>
    </source>
</evidence>
<dbReference type="GO" id="GO:0016887">
    <property type="term" value="F:ATP hydrolysis activity"/>
    <property type="evidence" value="ECO:0007669"/>
    <property type="project" value="TreeGrafter"/>
</dbReference>
<dbReference type="Gene3D" id="3.40.50.300">
    <property type="entry name" value="P-loop containing nucleotide triphosphate hydrolases"/>
    <property type="match status" value="1"/>
</dbReference>
<keyword evidence="3" id="KW-0067">ATP-binding</keyword>
<evidence type="ECO:0000256" key="1">
    <source>
        <dbReference type="ARBA" id="ARBA00006611"/>
    </source>
</evidence>
<keyword evidence="2" id="KW-0547">Nucleotide-binding</keyword>
<dbReference type="Proteomes" id="UP000309848">
    <property type="component" value="Unassembled WGS sequence"/>
</dbReference>
<keyword evidence="6" id="KW-1185">Reference proteome</keyword>
<dbReference type="InterPro" id="IPR001482">
    <property type="entry name" value="T2SS/T4SS_dom"/>
</dbReference>
<accession>A0A4V3QXE7</accession>
<comment type="caution">
    <text evidence="5">The sequence shown here is derived from an EMBL/GenBank/DDBJ whole genome shotgun (WGS) entry which is preliminary data.</text>
</comment>
<dbReference type="SUPFAM" id="SSF52540">
    <property type="entry name" value="P-loop containing nucleoside triphosphate hydrolases"/>
    <property type="match status" value="1"/>
</dbReference>
<sequence length="243" mass="24872">MAVDTQLEAQSPSPTGLDALALLDVPARLAAAIERAADRPTGLIAIAGPGAAETATALHHRYAIPLASGIGDRIAASHAVEAADRGLVLACFDDGDAVGTILALRRLAPDRFALAAALRLVIAQRIAPGLCRACRRPIQAFGSTAALLGLDPGAILWSAPGCDGCSGSGQGDAVRIFEGVEIDPAMRRLIYDGADAPLLARHAFLSAPNFASAARALARDGVLAPEHAVAASRNDLALRESAR</sequence>